<evidence type="ECO:0000313" key="4">
    <source>
        <dbReference type="Proteomes" id="UP000635606"/>
    </source>
</evidence>
<gene>
    <name evidence="3" type="ORF">Voc01_103680</name>
</gene>
<sequence>MRRHEEGLQPRYGRALGALIAVVVLIAVTRDAWELVIGIAVVTLLVGGHLLQRRARRQTVYDRHSTLTRHITRPSTDDDSTRRGRWPDHATSASTQGLRR</sequence>
<organism evidence="3 4">
    <name type="scientific">Virgisporangium ochraceum</name>
    <dbReference type="NCBI Taxonomy" id="65505"/>
    <lineage>
        <taxon>Bacteria</taxon>
        <taxon>Bacillati</taxon>
        <taxon>Actinomycetota</taxon>
        <taxon>Actinomycetes</taxon>
        <taxon>Micromonosporales</taxon>
        <taxon>Micromonosporaceae</taxon>
        <taxon>Virgisporangium</taxon>
    </lineage>
</organism>
<evidence type="ECO:0000256" key="1">
    <source>
        <dbReference type="SAM" id="MobiDB-lite"/>
    </source>
</evidence>
<evidence type="ECO:0000256" key="2">
    <source>
        <dbReference type="SAM" id="Phobius"/>
    </source>
</evidence>
<accession>A0A8J4A5G2</accession>
<proteinExistence type="predicted"/>
<keyword evidence="2" id="KW-0472">Membrane</keyword>
<reference evidence="3" key="1">
    <citation type="submission" date="2021-01" db="EMBL/GenBank/DDBJ databases">
        <title>Whole genome shotgun sequence of Virgisporangium ochraceum NBRC 16418.</title>
        <authorList>
            <person name="Komaki H."/>
            <person name="Tamura T."/>
        </authorList>
    </citation>
    <scope>NUCLEOTIDE SEQUENCE</scope>
    <source>
        <strain evidence="3">NBRC 16418</strain>
    </source>
</reference>
<name>A0A8J4A5G2_9ACTN</name>
<feature type="compositionally biased region" description="Basic and acidic residues" evidence="1">
    <location>
        <begin position="75"/>
        <end position="88"/>
    </location>
</feature>
<feature type="transmembrane region" description="Helical" evidence="2">
    <location>
        <begin position="35"/>
        <end position="51"/>
    </location>
</feature>
<dbReference type="AlphaFoldDB" id="A0A8J4A5G2"/>
<feature type="compositionally biased region" description="Polar residues" evidence="1">
    <location>
        <begin position="91"/>
        <end position="100"/>
    </location>
</feature>
<keyword evidence="2" id="KW-0812">Transmembrane</keyword>
<evidence type="ECO:0000313" key="3">
    <source>
        <dbReference type="EMBL" id="GIJ75451.1"/>
    </source>
</evidence>
<dbReference type="EMBL" id="BOPH01000158">
    <property type="protein sequence ID" value="GIJ75451.1"/>
    <property type="molecule type" value="Genomic_DNA"/>
</dbReference>
<keyword evidence="2" id="KW-1133">Transmembrane helix</keyword>
<keyword evidence="4" id="KW-1185">Reference proteome</keyword>
<comment type="caution">
    <text evidence="3">The sequence shown here is derived from an EMBL/GenBank/DDBJ whole genome shotgun (WGS) entry which is preliminary data.</text>
</comment>
<dbReference type="Proteomes" id="UP000635606">
    <property type="component" value="Unassembled WGS sequence"/>
</dbReference>
<feature type="transmembrane region" description="Helical" evidence="2">
    <location>
        <begin position="12"/>
        <end position="29"/>
    </location>
</feature>
<feature type="region of interest" description="Disordered" evidence="1">
    <location>
        <begin position="62"/>
        <end position="100"/>
    </location>
</feature>
<protein>
    <submittedName>
        <fullName evidence="3">Uncharacterized protein</fullName>
    </submittedName>
</protein>